<comment type="caution">
    <text evidence="15">The sequence shown here is derived from an EMBL/GenBank/DDBJ whole genome shotgun (WGS) entry which is preliminary data.</text>
</comment>
<dbReference type="GO" id="GO:0005524">
    <property type="term" value="F:ATP binding"/>
    <property type="evidence" value="ECO:0007669"/>
    <property type="project" value="UniProtKB-KW"/>
</dbReference>
<dbReference type="GO" id="GO:0006310">
    <property type="term" value="P:DNA recombination"/>
    <property type="evidence" value="ECO:0007669"/>
    <property type="project" value="UniProtKB-KW"/>
</dbReference>
<dbReference type="Proteomes" id="UP000559010">
    <property type="component" value="Unassembled WGS sequence"/>
</dbReference>
<dbReference type="SUPFAM" id="SSF56091">
    <property type="entry name" value="DNA ligase/mRNA capping enzyme, catalytic domain"/>
    <property type="match status" value="1"/>
</dbReference>
<dbReference type="GO" id="GO:0051301">
    <property type="term" value="P:cell division"/>
    <property type="evidence" value="ECO:0007669"/>
    <property type="project" value="UniProtKB-KW"/>
</dbReference>
<dbReference type="PROSITE" id="PS00697">
    <property type="entry name" value="DNA_LIGASE_A1"/>
    <property type="match status" value="1"/>
</dbReference>
<dbReference type="NCBIfam" id="NF006701">
    <property type="entry name" value="PRK09247.1"/>
    <property type="match status" value="1"/>
</dbReference>
<dbReference type="GO" id="GO:0046872">
    <property type="term" value="F:metal ion binding"/>
    <property type="evidence" value="ECO:0007669"/>
    <property type="project" value="UniProtKB-KW"/>
</dbReference>
<gene>
    <name evidence="15" type="ORF">HH304_03525</name>
</gene>
<evidence type="ECO:0000256" key="13">
    <source>
        <dbReference type="ARBA" id="ARBA00034003"/>
    </source>
</evidence>
<dbReference type="InterPro" id="IPR026333">
    <property type="entry name" value="ATP_dep_DNA_lig_pp_1105_fam"/>
</dbReference>
<sequence length="529" mass="61373">MKEFITLFKQIDGTTKTSVKQAAVVDYLHKADGKDSIWAVALLTGKRPKRTVNATQIRAWAAEESGIPLWLFEDTYHVVGDLAETISLVLPPVSKETLLPLREYLQLLIGLKNEGEDEKRRQVLSIWRSLDVTGRFIFNKLMTGGFRMGVSSKTMIKALAQYADLPDDVVALRLTGKWSPELLTLDELLRETDEEERISQPYPFYLAYALDNDSSELGNPDEWIAERKWDGIRGQIILRNGEIFVWSRGEELITDKYPEFDEFKDIFDDDLVFDGEILAFDQGEPLPFHMLQQRIGRKKVTANLMKKVPVAFYAYDLLEYKGEDYRNVQFFKRREKLQHLLKDVDSKFIHLSSIVKFDNWEDLEEERKNALQYKSEGLMLKHKESIYQVGRKKGGWWKWKMDPMTIDAVLIYAMRGHGRRANLYTDYTFAVWNDGELVPFTKAYSGLTDAEFREVDRFVKQNTIERFGPVRSVSPELVFEIAFEGIAPSNRHKSGVAVRFPRIHRWRKDKPPQEADTLGNLHQLLKMIS</sequence>
<dbReference type="GO" id="GO:0003677">
    <property type="term" value="F:DNA binding"/>
    <property type="evidence" value="ECO:0007669"/>
    <property type="project" value="InterPro"/>
</dbReference>
<accession>A0A848IW04</accession>
<dbReference type="AlphaFoldDB" id="A0A848IW04"/>
<dbReference type="InterPro" id="IPR050191">
    <property type="entry name" value="ATP-dep_DNA_ligase"/>
</dbReference>
<evidence type="ECO:0000256" key="2">
    <source>
        <dbReference type="ARBA" id="ARBA00022598"/>
    </source>
</evidence>
<dbReference type="InterPro" id="IPR016059">
    <property type="entry name" value="DNA_ligase_ATP-dep_CS"/>
</dbReference>
<proteinExistence type="predicted"/>
<keyword evidence="4" id="KW-0235">DNA replication</keyword>
<evidence type="ECO:0000256" key="3">
    <source>
        <dbReference type="ARBA" id="ARBA00022618"/>
    </source>
</evidence>
<evidence type="ECO:0000256" key="8">
    <source>
        <dbReference type="ARBA" id="ARBA00022840"/>
    </source>
</evidence>
<keyword evidence="3" id="KW-0132">Cell division</keyword>
<evidence type="ECO:0000256" key="5">
    <source>
        <dbReference type="ARBA" id="ARBA00022723"/>
    </source>
</evidence>
<dbReference type="CDD" id="cd07972">
    <property type="entry name" value="OBF_DNA_ligase_Arch_LigB"/>
    <property type="match status" value="1"/>
</dbReference>
<dbReference type="Pfam" id="PF04675">
    <property type="entry name" value="DNA_ligase_A_N"/>
    <property type="match status" value="1"/>
</dbReference>
<evidence type="ECO:0000256" key="6">
    <source>
        <dbReference type="ARBA" id="ARBA00022741"/>
    </source>
</evidence>
<keyword evidence="2 15" id="KW-0436">Ligase</keyword>
<evidence type="ECO:0000256" key="12">
    <source>
        <dbReference type="ARBA" id="ARBA00023306"/>
    </source>
</evidence>
<keyword evidence="6" id="KW-0547">Nucleotide-binding</keyword>
<evidence type="ECO:0000256" key="7">
    <source>
        <dbReference type="ARBA" id="ARBA00022763"/>
    </source>
</evidence>
<evidence type="ECO:0000256" key="4">
    <source>
        <dbReference type="ARBA" id="ARBA00022705"/>
    </source>
</evidence>
<organism evidence="15 16">
    <name type="scientific">Marinigracilibium pacificum</name>
    <dbReference type="NCBI Taxonomy" id="2729599"/>
    <lineage>
        <taxon>Bacteria</taxon>
        <taxon>Pseudomonadati</taxon>
        <taxon>Bacteroidota</taxon>
        <taxon>Cytophagia</taxon>
        <taxon>Cytophagales</taxon>
        <taxon>Flammeovirgaceae</taxon>
        <taxon>Marinigracilibium</taxon>
    </lineage>
</organism>
<evidence type="ECO:0000313" key="15">
    <source>
        <dbReference type="EMBL" id="NMM47455.1"/>
    </source>
</evidence>
<dbReference type="SUPFAM" id="SSF50249">
    <property type="entry name" value="Nucleic acid-binding proteins"/>
    <property type="match status" value="1"/>
</dbReference>
<keyword evidence="12" id="KW-0131">Cell cycle</keyword>
<keyword evidence="8" id="KW-0067">ATP-binding</keyword>
<dbReference type="CDD" id="cd07897">
    <property type="entry name" value="Adenylation_DNA_ligase_Bac1"/>
    <property type="match status" value="1"/>
</dbReference>
<dbReference type="InterPro" id="IPR012340">
    <property type="entry name" value="NA-bd_OB-fold"/>
</dbReference>
<dbReference type="EMBL" id="JABBNU010000002">
    <property type="protein sequence ID" value="NMM47455.1"/>
    <property type="molecule type" value="Genomic_DNA"/>
</dbReference>
<dbReference type="SUPFAM" id="SSF117018">
    <property type="entry name" value="ATP-dependent DNA ligase DNA-binding domain"/>
    <property type="match status" value="1"/>
</dbReference>
<keyword evidence="10" id="KW-0233">DNA recombination</keyword>
<dbReference type="InterPro" id="IPR036599">
    <property type="entry name" value="DNA_ligase_N_sf"/>
</dbReference>
<dbReference type="InterPro" id="IPR012310">
    <property type="entry name" value="DNA_ligase_ATP-dep_cent"/>
</dbReference>
<keyword evidence="11" id="KW-0234">DNA repair</keyword>
<evidence type="ECO:0000256" key="1">
    <source>
        <dbReference type="ARBA" id="ARBA00012727"/>
    </source>
</evidence>
<dbReference type="Gene3D" id="2.40.50.140">
    <property type="entry name" value="Nucleic acid-binding proteins"/>
    <property type="match status" value="1"/>
</dbReference>
<dbReference type="GO" id="GO:0003910">
    <property type="term" value="F:DNA ligase (ATP) activity"/>
    <property type="evidence" value="ECO:0007669"/>
    <property type="project" value="UniProtKB-EC"/>
</dbReference>
<dbReference type="Gene3D" id="1.10.3260.10">
    <property type="entry name" value="DNA ligase, ATP-dependent, N-terminal domain"/>
    <property type="match status" value="1"/>
</dbReference>
<keyword evidence="7" id="KW-0227">DNA damage</keyword>
<dbReference type="RefSeq" id="WP_169678078.1">
    <property type="nucleotide sequence ID" value="NZ_JABBNU010000002.1"/>
</dbReference>
<dbReference type="PROSITE" id="PS50160">
    <property type="entry name" value="DNA_LIGASE_A3"/>
    <property type="match status" value="1"/>
</dbReference>
<dbReference type="InterPro" id="IPR012309">
    <property type="entry name" value="DNA_ligase_ATP-dep_C"/>
</dbReference>
<dbReference type="InterPro" id="IPR012308">
    <property type="entry name" value="DNA_ligase_ATP-dep_N"/>
</dbReference>
<reference evidence="15 16" key="1">
    <citation type="submission" date="2020-04" db="EMBL/GenBank/DDBJ databases">
        <title>Flammeovirgaceae bacterium KN852 isolated from deep sea.</title>
        <authorList>
            <person name="Zhang D.-C."/>
        </authorList>
    </citation>
    <scope>NUCLEOTIDE SEQUENCE [LARGE SCALE GENOMIC DNA]</scope>
    <source>
        <strain evidence="15 16">KN852</strain>
    </source>
</reference>
<keyword evidence="9" id="KW-0460">Magnesium</keyword>
<evidence type="ECO:0000259" key="14">
    <source>
        <dbReference type="PROSITE" id="PS50160"/>
    </source>
</evidence>
<comment type="catalytic activity">
    <reaction evidence="13">
        <text>ATP + (deoxyribonucleotide)n-3'-hydroxyl + 5'-phospho-(deoxyribonucleotide)m = (deoxyribonucleotide)n+m + AMP + diphosphate.</text>
        <dbReference type="EC" id="6.5.1.1"/>
    </reaction>
</comment>
<dbReference type="PANTHER" id="PTHR45674">
    <property type="entry name" value="DNA LIGASE 1/3 FAMILY MEMBER"/>
    <property type="match status" value="1"/>
</dbReference>
<feature type="domain" description="ATP-dependent DNA ligase family profile" evidence="14">
    <location>
        <begin position="303"/>
        <end position="433"/>
    </location>
</feature>
<dbReference type="PANTHER" id="PTHR45674:SF13">
    <property type="entry name" value="DNA LIGASE-RELATED"/>
    <property type="match status" value="1"/>
</dbReference>
<name>A0A848IW04_9BACT</name>
<dbReference type="GO" id="GO:0006281">
    <property type="term" value="P:DNA repair"/>
    <property type="evidence" value="ECO:0007669"/>
    <property type="project" value="UniProtKB-KW"/>
</dbReference>
<evidence type="ECO:0000256" key="9">
    <source>
        <dbReference type="ARBA" id="ARBA00022842"/>
    </source>
</evidence>
<evidence type="ECO:0000256" key="11">
    <source>
        <dbReference type="ARBA" id="ARBA00023204"/>
    </source>
</evidence>
<dbReference type="GO" id="GO:0006260">
    <property type="term" value="P:DNA replication"/>
    <property type="evidence" value="ECO:0007669"/>
    <property type="project" value="UniProtKB-KW"/>
</dbReference>
<protein>
    <recommendedName>
        <fullName evidence="1">DNA ligase (ATP)</fullName>
        <ecNumber evidence="1">6.5.1.1</ecNumber>
    </recommendedName>
</protein>
<evidence type="ECO:0000313" key="16">
    <source>
        <dbReference type="Proteomes" id="UP000559010"/>
    </source>
</evidence>
<dbReference type="Gene3D" id="3.30.470.30">
    <property type="entry name" value="DNA ligase/mRNA capping enzyme"/>
    <property type="match status" value="1"/>
</dbReference>
<keyword evidence="16" id="KW-1185">Reference proteome</keyword>
<dbReference type="Pfam" id="PF01068">
    <property type="entry name" value="DNA_ligase_A_M"/>
    <property type="match status" value="1"/>
</dbReference>
<evidence type="ECO:0000256" key="10">
    <source>
        <dbReference type="ARBA" id="ARBA00023172"/>
    </source>
</evidence>
<dbReference type="Pfam" id="PF04679">
    <property type="entry name" value="DNA_ligase_A_C"/>
    <property type="match status" value="1"/>
</dbReference>
<dbReference type="EC" id="6.5.1.1" evidence="1"/>
<dbReference type="NCBIfam" id="TIGR04120">
    <property type="entry name" value="DNA_lig_bact"/>
    <property type="match status" value="1"/>
</dbReference>
<keyword evidence="5" id="KW-0479">Metal-binding</keyword>